<protein>
    <submittedName>
        <fullName evidence="2">Uncharacterized protein</fullName>
    </submittedName>
</protein>
<feature type="compositionally biased region" description="Polar residues" evidence="1">
    <location>
        <begin position="1"/>
        <end position="16"/>
    </location>
</feature>
<reference evidence="2" key="1">
    <citation type="submission" date="2023-05" db="EMBL/GenBank/DDBJ databases">
        <title>Nepenthes gracilis genome sequencing.</title>
        <authorList>
            <person name="Fukushima K."/>
        </authorList>
    </citation>
    <scope>NUCLEOTIDE SEQUENCE</scope>
    <source>
        <strain evidence="2">SING2019-196</strain>
    </source>
</reference>
<feature type="region of interest" description="Disordered" evidence="1">
    <location>
        <begin position="1"/>
        <end position="94"/>
    </location>
</feature>
<dbReference type="EMBL" id="BSYO01000011">
    <property type="protein sequence ID" value="GMH11921.1"/>
    <property type="molecule type" value="Genomic_DNA"/>
</dbReference>
<proteinExistence type="predicted"/>
<dbReference type="Proteomes" id="UP001279734">
    <property type="component" value="Unassembled WGS sequence"/>
</dbReference>
<dbReference type="AlphaFoldDB" id="A0AAD3SKB4"/>
<comment type="caution">
    <text evidence="2">The sequence shown here is derived from an EMBL/GenBank/DDBJ whole genome shotgun (WGS) entry which is preliminary data.</text>
</comment>
<organism evidence="2 3">
    <name type="scientific">Nepenthes gracilis</name>
    <name type="common">Slender pitcher plant</name>
    <dbReference type="NCBI Taxonomy" id="150966"/>
    <lineage>
        <taxon>Eukaryota</taxon>
        <taxon>Viridiplantae</taxon>
        <taxon>Streptophyta</taxon>
        <taxon>Embryophyta</taxon>
        <taxon>Tracheophyta</taxon>
        <taxon>Spermatophyta</taxon>
        <taxon>Magnoliopsida</taxon>
        <taxon>eudicotyledons</taxon>
        <taxon>Gunneridae</taxon>
        <taxon>Pentapetalae</taxon>
        <taxon>Caryophyllales</taxon>
        <taxon>Nepenthaceae</taxon>
        <taxon>Nepenthes</taxon>
    </lineage>
</organism>
<feature type="compositionally biased region" description="Basic and acidic residues" evidence="1">
    <location>
        <begin position="17"/>
        <end position="26"/>
    </location>
</feature>
<feature type="region of interest" description="Disordered" evidence="1">
    <location>
        <begin position="165"/>
        <end position="228"/>
    </location>
</feature>
<feature type="region of interest" description="Disordered" evidence="1">
    <location>
        <begin position="123"/>
        <end position="147"/>
    </location>
</feature>
<evidence type="ECO:0000313" key="2">
    <source>
        <dbReference type="EMBL" id="GMH11921.1"/>
    </source>
</evidence>
<sequence length="271" mass="28599">MQLSFYGNQSSAASSGRSKDASRSEGSDGPGDNGSSEGPRRASLGKGLPAMPSKSSALKALALRGWSTAEGNPGRIRRSTRRHPGCRIPSRALNKGFEGPVAKTAVPFKKLLPLKGATVSVIAKKNRKDSSSESSESSENDSNEMNNLPDIFKVTSQLQKLPAGALKNGTMKADKSSDDFDSYTSSEEEDDVAKNLSASAPKKKVESDDSSSYGSESEEDEGLPDGGLSSLLGLPTNYAGLDNFFTGYRSDLIICNDPGQCLCKVSAVLFL</sequence>
<feature type="compositionally biased region" description="Basic residues" evidence="1">
    <location>
        <begin position="75"/>
        <end position="85"/>
    </location>
</feature>
<keyword evidence="3" id="KW-1185">Reference proteome</keyword>
<gene>
    <name evidence="2" type="ORF">Nepgr_013762</name>
</gene>
<evidence type="ECO:0000313" key="3">
    <source>
        <dbReference type="Proteomes" id="UP001279734"/>
    </source>
</evidence>
<evidence type="ECO:0000256" key="1">
    <source>
        <dbReference type="SAM" id="MobiDB-lite"/>
    </source>
</evidence>
<name>A0AAD3SKB4_NEPGR</name>
<accession>A0AAD3SKB4</accession>